<proteinExistence type="predicted"/>
<keyword evidence="5" id="KW-0418">Kinase</keyword>
<gene>
    <name evidence="9" type="primary">qseC</name>
    <name evidence="9" type="ORF">CHRY9293_03562</name>
</gene>
<evidence type="ECO:0000256" key="2">
    <source>
        <dbReference type="ARBA" id="ARBA00012438"/>
    </source>
</evidence>
<organism evidence="9 10">
    <name type="scientific">Chryseobacterium potabilaquae</name>
    <dbReference type="NCBI Taxonomy" id="2675057"/>
    <lineage>
        <taxon>Bacteria</taxon>
        <taxon>Pseudomonadati</taxon>
        <taxon>Bacteroidota</taxon>
        <taxon>Flavobacteriia</taxon>
        <taxon>Flavobacteriales</taxon>
        <taxon>Weeksellaceae</taxon>
        <taxon>Chryseobacterium group</taxon>
        <taxon>Chryseobacterium</taxon>
    </lineage>
</organism>
<dbReference type="SMART" id="SM00388">
    <property type="entry name" value="HisKA"/>
    <property type="match status" value="1"/>
</dbReference>
<feature type="domain" description="Histidine kinase" evidence="8">
    <location>
        <begin position="230"/>
        <end position="430"/>
    </location>
</feature>
<dbReference type="InterPro" id="IPR050351">
    <property type="entry name" value="BphY/WalK/GraS-like"/>
</dbReference>
<dbReference type="Proteomes" id="UP000445144">
    <property type="component" value="Unassembled WGS sequence"/>
</dbReference>
<name>A0A6N4XFR1_9FLAO</name>
<keyword evidence="6" id="KW-0902">Two-component regulatory system</keyword>
<dbReference type="Gene3D" id="1.10.287.130">
    <property type="match status" value="1"/>
</dbReference>
<feature type="transmembrane region" description="Helical" evidence="7">
    <location>
        <begin position="12"/>
        <end position="32"/>
    </location>
</feature>
<dbReference type="GO" id="GO:0000155">
    <property type="term" value="F:phosphorelay sensor kinase activity"/>
    <property type="evidence" value="ECO:0007669"/>
    <property type="project" value="InterPro"/>
</dbReference>
<dbReference type="AlphaFoldDB" id="A0A6N4XFR1"/>
<dbReference type="PANTHER" id="PTHR45453">
    <property type="entry name" value="PHOSPHATE REGULON SENSOR PROTEIN PHOR"/>
    <property type="match status" value="1"/>
</dbReference>
<accession>A0A6N4XFR1</accession>
<dbReference type="EMBL" id="CACVBR010000058">
    <property type="protein sequence ID" value="CAA7197497.1"/>
    <property type="molecule type" value="Genomic_DNA"/>
</dbReference>
<dbReference type="GO" id="GO:0005886">
    <property type="term" value="C:plasma membrane"/>
    <property type="evidence" value="ECO:0007669"/>
    <property type="project" value="TreeGrafter"/>
</dbReference>
<dbReference type="InterPro" id="IPR036097">
    <property type="entry name" value="HisK_dim/P_sf"/>
</dbReference>
<keyword evidence="3" id="KW-0597">Phosphoprotein</keyword>
<evidence type="ECO:0000256" key="7">
    <source>
        <dbReference type="SAM" id="Phobius"/>
    </source>
</evidence>
<dbReference type="Pfam" id="PF02518">
    <property type="entry name" value="HATPase_c"/>
    <property type="match status" value="1"/>
</dbReference>
<dbReference type="GO" id="GO:0016036">
    <property type="term" value="P:cellular response to phosphate starvation"/>
    <property type="evidence" value="ECO:0007669"/>
    <property type="project" value="TreeGrafter"/>
</dbReference>
<reference evidence="9 10" key="1">
    <citation type="submission" date="2020-01" db="EMBL/GenBank/DDBJ databases">
        <authorList>
            <person name="Rodrigo-Torres L."/>
            <person name="Arahal R. D."/>
            <person name="Lucena T."/>
        </authorList>
    </citation>
    <scope>NUCLEOTIDE SEQUENCE [LARGE SCALE GENOMIC DNA]</scope>
    <source>
        <strain evidence="9 10">CECT 9293</strain>
    </source>
</reference>
<dbReference type="Pfam" id="PF00512">
    <property type="entry name" value="HisKA"/>
    <property type="match status" value="1"/>
</dbReference>
<protein>
    <recommendedName>
        <fullName evidence="2">histidine kinase</fullName>
        <ecNumber evidence="2">2.7.13.3</ecNumber>
    </recommendedName>
</protein>
<dbReference type="EC" id="2.7.13.3" evidence="2"/>
<dbReference type="Gene3D" id="3.30.565.10">
    <property type="entry name" value="Histidine kinase-like ATPase, C-terminal domain"/>
    <property type="match status" value="1"/>
</dbReference>
<evidence type="ECO:0000256" key="1">
    <source>
        <dbReference type="ARBA" id="ARBA00000085"/>
    </source>
</evidence>
<evidence type="ECO:0000313" key="10">
    <source>
        <dbReference type="Proteomes" id="UP000445144"/>
    </source>
</evidence>
<dbReference type="PROSITE" id="PS50109">
    <property type="entry name" value="HIS_KIN"/>
    <property type="match status" value="1"/>
</dbReference>
<dbReference type="InterPro" id="IPR003661">
    <property type="entry name" value="HisK_dim/P_dom"/>
</dbReference>
<evidence type="ECO:0000259" key="8">
    <source>
        <dbReference type="PROSITE" id="PS50109"/>
    </source>
</evidence>
<keyword evidence="4 9" id="KW-0808">Transferase</keyword>
<comment type="catalytic activity">
    <reaction evidence="1">
        <text>ATP + protein L-histidine = ADP + protein N-phospho-L-histidine.</text>
        <dbReference type="EC" id="2.7.13.3"/>
    </reaction>
</comment>
<keyword evidence="7" id="KW-0812">Transmembrane</keyword>
<dbReference type="SMART" id="SM00387">
    <property type="entry name" value="HATPase_c"/>
    <property type="match status" value="1"/>
</dbReference>
<evidence type="ECO:0000256" key="5">
    <source>
        <dbReference type="ARBA" id="ARBA00022777"/>
    </source>
</evidence>
<dbReference type="CDD" id="cd00082">
    <property type="entry name" value="HisKA"/>
    <property type="match status" value="1"/>
</dbReference>
<evidence type="ECO:0000256" key="6">
    <source>
        <dbReference type="ARBA" id="ARBA00023012"/>
    </source>
</evidence>
<dbReference type="InterPro" id="IPR003594">
    <property type="entry name" value="HATPase_dom"/>
</dbReference>
<evidence type="ECO:0000256" key="4">
    <source>
        <dbReference type="ARBA" id="ARBA00022679"/>
    </source>
</evidence>
<feature type="transmembrane region" description="Helical" evidence="7">
    <location>
        <begin position="142"/>
        <end position="163"/>
    </location>
</feature>
<dbReference type="InterPro" id="IPR036890">
    <property type="entry name" value="HATPase_C_sf"/>
</dbReference>
<keyword evidence="10" id="KW-1185">Reference proteome</keyword>
<dbReference type="GO" id="GO:0004721">
    <property type="term" value="F:phosphoprotein phosphatase activity"/>
    <property type="evidence" value="ECO:0007669"/>
    <property type="project" value="TreeGrafter"/>
</dbReference>
<keyword evidence="7" id="KW-1133">Transmembrane helix</keyword>
<evidence type="ECO:0000256" key="3">
    <source>
        <dbReference type="ARBA" id="ARBA00022553"/>
    </source>
</evidence>
<keyword evidence="7" id="KW-0472">Membrane</keyword>
<evidence type="ECO:0000313" key="9">
    <source>
        <dbReference type="EMBL" id="CAA7197497.1"/>
    </source>
</evidence>
<dbReference type="InterPro" id="IPR005467">
    <property type="entry name" value="His_kinase_dom"/>
</dbReference>
<dbReference type="PANTHER" id="PTHR45453:SF1">
    <property type="entry name" value="PHOSPHATE REGULON SENSOR PROTEIN PHOR"/>
    <property type="match status" value="1"/>
</dbReference>
<dbReference type="SUPFAM" id="SSF47384">
    <property type="entry name" value="Homodimeric domain of signal transducing histidine kinase"/>
    <property type="match status" value="1"/>
</dbReference>
<dbReference type="SUPFAM" id="SSF55874">
    <property type="entry name" value="ATPase domain of HSP90 chaperone/DNA topoisomerase II/histidine kinase"/>
    <property type="match status" value="1"/>
</dbReference>
<sequence>MPLKPLLSKITTPFIIYVLIILGISIPVYYWVVDTIWKGELDEHNKTIAEKTAYEFNHLKLSDEELDKSILLWKSIQPETNIERVTLDTLKRDLYFTIEKPELFTTEFEIERYRGLKKILYINNRPFLFTIQTNIEESQETIAVIAITTAFFFLIIVLGLLLLNRRLSVTVWEPFRKTLEDLKTFNLNHHSNITFETTYIKEFEELHQSLNKLIDHSVSVYKRRKEFTENASHELQTPLAIIKYKIDILLQDENLTEKQYLIAEDINHALTRSARINKDLLLLTKIENNQFDNSETIQFDQILNQSIEILDEHFKQKNITVTSDITTNIIVNGNSSLIEILINNLLINAIRHTHYNGFISITLRNQSFEVANSGTEKLDNDLLFKRFSKLSKNSKGNGLGLSIVKEIGKHMHWTIDYKFENNNHIFIVNL</sequence>